<name>A0ABU6JE56_9BURK</name>
<dbReference type="InterPro" id="IPR005467">
    <property type="entry name" value="His_kinase_dom"/>
</dbReference>
<evidence type="ECO:0000259" key="16">
    <source>
        <dbReference type="PROSITE" id="PS50109"/>
    </source>
</evidence>
<reference evidence="17 18" key="1">
    <citation type="submission" date="2023-10" db="EMBL/GenBank/DDBJ databases">
        <title>Noviherbaspirillum sp. CPCC 100848 genome assembly.</title>
        <authorList>
            <person name="Li X.Y."/>
            <person name="Fang X.M."/>
        </authorList>
    </citation>
    <scope>NUCLEOTIDE SEQUENCE [LARGE SCALE GENOMIC DNA]</scope>
    <source>
        <strain evidence="17 18">CPCC 100848</strain>
    </source>
</reference>
<evidence type="ECO:0000313" key="18">
    <source>
        <dbReference type="Proteomes" id="UP001352263"/>
    </source>
</evidence>
<dbReference type="Pfam" id="PF00512">
    <property type="entry name" value="HisKA"/>
    <property type="match status" value="1"/>
</dbReference>
<keyword evidence="11 15" id="KW-1133">Transmembrane helix</keyword>
<dbReference type="Pfam" id="PF02743">
    <property type="entry name" value="dCache_1"/>
    <property type="match status" value="1"/>
</dbReference>
<proteinExistence type="predicted"/>
<keyword evidence="7 15" id="KW-0812">Transmembrane</keyword>
<dbReference type="SMART" id="SM00387">
    <property type="entry name" value="HATPase_c"/>
    <property type="match status" value="1"/>
</dbReference>
<keyword evidence="12" id="KW-0902">Two-component regulatory system</keyword>
<evidence type="ECO:0000313" key="17">
    <source>
        <dbReference type="EMBL" id="MEC4721942.1"/>
    </source>
</evidence>
<dbReference type="GO" id="GO:0005524">
    <property type="term" value="F:ATP binding"/>
    <property type="evidence" value="ECO:0007669"/>
    <property type="project" value="UniProtKB-KW"/>
</dbReference>
<evidence type="ECO:0000256" key="4">
    <source>
        <dbReference type="ARBA" id="ARBA00022475"/>
    </source>
</evidence>
<keyword evidence="9" id="KW-0418">Kinase</keyword>
<evidence type="ECO:0000256" key="1">
    <source>
        <dbReference type="ARBA" id="ARBA00000085"/>
    </source>
</evidence>
<dbReference type="Gene3D" id="1.10.287.130">
    <property type="match status" value="1"/>
</dbReference>
<accession>A0ABU6JE56</accession>
<keyword evidence="13 15" id="KW-0472">Membrane</keyword>
<dbReference type="Proteomes" id="UP001352263">
    <property type="component" value="Unassembled WGS sequence"/>
</dbReference>
<keyword evidence="4" id="KW-1003">Cell membrane</keyword>
<evidence type="ECO:0000256" key="10">
    <source>
        <dbReference type="ARBA" id="ARBA00022840"/>
    </source>
</evidence>
<dbReference type="InterPro" id="IPR017055">
    <property type="entry name" value="Sig_transdc_His_kinase_DctB"/>
</dbReference>
<evidence type="ECO:0000256" key="5">
    <source>
        <dbReference type="ARBA" id="ARBA00022553"/>
    </source>
</evidence>
<keyword evidence="5" id="KW-0597">Phosphoprotein</keyword>
<organism evidence="17 18">
    <name type="scientific">Noviherbaspirillum album</name>
    <dbReference type="NCBI Taxonomy" id="3080276"/>
    <lineage>
        <taxon>Bacteria</taxon>
        <taxon>Pseudomonadati</taxon>
        <taxon>Pseudomonadota</taxon>
        <taxon>Betaproteobacteria</taxon>
        <taxon>Burkholderiales</taxon>
        <taxon>Oxalobacteraceae</taxon>
        <taxon>Noviherbaspirillum</taxon>
    </lineage>
</organism>
<evidence type="ECO:0000256" key="2">
    <source>
        <dbReference type="ARBA" id="ARBA00004651"/>
    </source>
</evidence>
<evidence type="ECO:0000256" key="8">
    <source>
        <dbReference type="ARBA" id="ARBA00022741"/>
    </source>
</evidence>
<dbReference type="SMART" id="SM00388">
    <property type="entry name" value="HisKA"/>
    <property type="match status" value="1"/>
</dbReference>
<dbReference type="PROSITE" id="PS50109">
    <property type="entry name" value="HIS_KIN"/>
    <property type="match status" value="1"/>
</dbReference>
<comment type="catalytic activity">
    <reaction evidence="1">
        <text>ATP + protein L-histidine = ADP + protein N-phospho-L-histidine.</text>
        <dbReference type="EC" id="2.7.13.3"/>
    </reaction>
</comment>
<dbReference type="PANTHER" id="PTHR43065:SF46">
    <property type="entry name" value="C4-DICARBOXYLATE TRANSPORT SENSOR PROTEIN DCTB"/>
    <property type="match status" value="1"/>
</dbReference>
<evidence type="ECO:0000256" key="11">
    <source>
        <dbReference type="ARBA" id="ARBA00022989"/>
    </source>
</evidence>
<sequence length="652" mass="72053">MRQHRAGSKSSARGTIFALQRNVLESSQKHTTRPGFNITAWIVIAFLSLTAAWTTYHWTLRKGYALLDDVSVHQLDLYFAGLESELGRHEYLPGLLELDPDILTLLDGTEDKALAYRANRWLASLSVRAGSVAIFAIDTKGIVRASSNWYHPQNLIGQNLSNALYFTEALKEGRYRYFAPNVAHDAPEFYFSQSIRRNGAVIGVAVVKISLAPIESTWTASLSHPQGEKLLIVDENDMIVMSSVADWKYQITNLASVLLQEKPPHPDDAVADESSSEVIRPLGMVIDRALEHGNYLVRMPRANPSIATPSYMTQERFMVRTGWRVITLSDASDVVLNARYAALGTGAFTAFLGVLSLYVALHRRAIRSQLMARRALQRAHNQLERKVDERTAELHESNQELMREIAERKRTEQVLREAQDELVQASKLAVLGQMAAGITHEINQPLTALRSVSHNAKLSLQRGNHERIGNNLDAMVSLVERMSRITAQLKSFARKAPLTMGSVVLAQSVDNVLLLMNSRIRSEQAVVHVDLPAGLSVVCDNNRLEQVLINLFANALDAMKDCAHKTLSVTASRAGERVMVRIADSGPGISDDILPLLFEPFFSTKPAGEGLGLGLAISSGIVHEFGGTLRARNDNGAVFEFDLKVTEEAAHV</sequence>
<dbReference type="InterPro" id="IPR033479">
    <property type="entry name" value="dCache_1"/>
</dbReference>
<dbReference type="CDD" id="cd00082">
    <property type="entry name" value="HisKA"/>
    <property type="match status" value="1"/>
</dbReference>
<dbReference type="InterPro" id="IPR029151">
    <property type="entry name" value="Sensor-like_sf"/>
</dbReference>
<dbReference type="Pfam" id="PF02518">
    <property type="entry name" value="HATPase_c"/>
    <property type="match status" value="1"/>
</dbReference>
<comment type="subcellular location">
    <subcellularLocation>
        <location evidence="2">Cell membrane</location>
        <topology evidence="2">Multi-pass membrane protein</topology>
    </subcellularLocation>
</comment>
<dbReference type="Gene3D" id="3.30.450.20">
    <property type="entry name" value="PAS domain"/>
    <property type="match status" value="2"/>
</dbReference>
<evidence type="ECO:0000256" key="13">
    <source>
        <dbReference type="ARBA" id="ARBA00023136"/>
    </source>
</evidence>
<keyword evidence="18" id="KW-1185">Reference proteome</keyword>
<dbReference type="SUPFAM" id="SSF47384">
    <property type="entry name" value="Homodimeric domain of signal transducing histidine kinase"/>
    <property type="match status" value="1"/>
</dbReference>
<evidence type="ECO:0000256" key="9">
    <source>
        <dbReference type="ARBA" id="ARBA00022777"/>
    </source>
</evidence>
<dbReference type="Gene3D" id="3.30.565.10">
    <property type="entry name" value="Histidine kinase-like ATPase, C-terminal domain"/>
    <property type="match status" value="1"/>
</dbReference>
<evidence type="ECO:0000256" key="7">
    <source>
        <dbReference type="ARBA" id="ARBA00022692"/>
    </source>
</evidence>
<evidence type="ECO:0000256" key="6">
    <source>
        <dbReference type="ARBA" id="ARBA00022679"/>
    </source>
</evidence>
<dbReference type="EC" id="2.7.13.3" evidence="3"/>
<protein>
    <recommendedName>
        <fullName evidence="3">histidine kinase</fullName>
        <ecNumber evidence="3">2.7.13.3</ecNumber>
    </recommendedName>
</protein>
<dbReference type="InterPro" id="IPR003661">
    <property type="entry name" value="HisK_dim/P_dom"/>
</dbReference>
<dbReference type="InterPro" id="IPR036890">
    <property type="entry name" value="HATPase_C_sf"/>
</dbReference>
<dbReference type="SUPFAM" id="SSF103190">
    <property type="entry name" value="Sensory domain-like"/>
    <property type="match status" value="1"/>
</dbReference>
<evidence type="ECO:0000256" key="3">
    <source>
        <dbReference type="ARBA" id="ARBA00012438"/>
    </source>
</evidence>
<keyword evidence="8" id="KW-0547">Nucleotide-binding</keyword>
<dbReference type="PRINTS" id="PR00344">
    <property type="entry name" value="BCTRLSENSOR"/>
</dbReference>
<feature type="transmembrane region" description="Helical" evidence="15">
    <location>
        <begin position="340"/>
        <end position="361"/>
    </location>
</feature>
<feature type="domain" description="Histidine kinase" evidence="16">
    <location>
        <begin position="437"/>
        <end position="647"/>
    </location>
</feature>
<dbReference type="InterPro" id="IPR004358">
    <property type="entry name" value="Sig_transdc_His_kin-like_C"/>
</dbReference>
<dbReference type="PIRSF" id="PIRSF036431">
    <property type="entry name" value="STHK_DctB"/>
    <property type="match status" value="1"/>
</dbReference>
<keyword evidence="6" id="KW-0808">Transferase</keyword>
<dbReference type="EMBL" id="JAWIIV010000023">
    <property type="protein sequence ID" value="MEC4721942.1"/>
    <property type="molecule type" value="Genomic_DNA"/>
</dbReference>
<feature type="coiled-coil region" evidence="14">
    <location>
        <begin position="366"/>
        <end position="428"/>
    </location>
</feature>
<dbReference type="SUPFAM" id="SSF55874">
    <property type="entry name" value="ATPase domain of HSP90 chaperone/DNA topoisomerase II/histidine kinase"/>
    <property type="match status" value="1"/>
</dbReference>
<keyword evidence="14" id="KW-0175">Coiled coil</keyword>
<keyword evidence="10 17" id="KW-0067">ATP-binding</keyword>
<gene>
    <name evidence="17" type="ORF">RY831_22490</name>
</gene>
<dbReference type="InterPro" id="IPR036097">
    <property type="entry name" value="HisK_dim/P_sf"/>
</dbReference>
<evidence type="ECO:0000256" key="15">
    <source>
        <dbReference type="SAM" id="Phobius"/>
    </source>
</evidence>
<comment type="caution">
    <text evidence="17">The sequence shown here is derived from an EMBL/GenBank/DDBJ whole genome shotgun (WGS) entry which is preliminary data.</text>
</comment>
<feature type="transmembrane region" description="Helical" evidence="15">
    <location>
        <begin position="38"/>
        <end position="58"/>
    </location>
</feature>
<dbReference type="RefSeq" id="WP_326508622.1">
    <property type="nucleotide sequence ID" value="NZ_JAWIIV010000023.1"/>
</dbReference>
<dbReference type="PANTHER" id="PTHR43065">
    <property type="entry name" value="SENSOR HISTIDINE KINASE"/>
    <property type="match status" value="1"/>
</dbReference>
<evidence type="ECO:0000256" key="12">
    <source>
        <dbReference type="ARBA" id="ARBA00023012"/>
    </source>
</evidence>
<evidence type="ECO:0000256" key="14">
    <source>
        <dbReference type="SAM" id="Coils"/>
    </source>
</evidence>
<dbReference type="InterPro" id="IPR003594">
    <property type="entry name" value="HATPase_dom"/>
</dbReference>